<dbReference type="Gene3D" id="3.40.630.30">
    <property type="match status" value="1"/>
</dbReference>
<dbReference type="GO" id="GO:0016747">
    <property type="term" value="F:acyltransferase activity, transferring groups other than amino-acyl groups"/>
    <property type="evidence" value="ECO:0007669"/>
    <property type="project" value="InterPro"/>
</dbReference>
<dbReference type="NCBIfam" id="TIGR03585">
    <property type="entry name" value="PseH"/>
    <property type="match status" value="1"/>
</dbReference>
<feature type="domain" description="N-acetyltransferase" evidence="1">
    <location>
        <begin position="1"/>
        <end position="153"/>
    </location>
</feature>
<dbReference type="PANTHER" id="PTHR43415">
    <property type="entry name" value="SPERMIDINE N(1)-ACETYLTRANSFERASE"/>
    <property type="match status" value="1"/>
</dbReference>
<dbReference type="InterPro" id="IPR016181">
    <property type="entry name" value="Acyl_CoA_acyltransferase"/>
</dbReference>
<gene>
    <name evidence="2" type="primary">pseH</name>
    <name evidence="2" type="ORF">DU505_10020</name>
</gene>
<keyword evidence="2" id="KW-0012">Acyltransferase</keyword>
<dbReference type="InterPro" id="IPR000182">
    <property type="entry name" value="GNAT_dom"/>
</dbReference>
<dbReference type="PROSITE" id="PS51186">
    <property type="entry name" value="GNAT"/>
    <property type="match status" value="1"/>
</dbReference>
<sequence length="160" mass="18693">MSESDLSLVLKWRNHPSIRRFMYTQHNISLQEHRKWFEAANDQKNKYLLIYEIKGNPLGFISIERENNTKVADWGFYASPDAPKGTGTDMGNAALEYAFIQLALHKICGHALAYNHRSVKFHEKLGFLKEGVLRDQHFDGETYHDIICFGLLENEWYRTD</sequence>
<organism evidence="2 3">
    <name type="scientific">Billgrantia montanilacus</name>
    <dbReference type="NCBI Taxonomy" id="2282305"/>
    <lineage>
        <taxon>Bacteria</taxon>
        <taxon>Pseudomonadati</taxon>
        <taxon>Pseudomonadota</taxon>
        <taxon>Gammaproteobacteria</taxon>
        <taxon>Oceanospirillales</taxon>
        <taxon>Halomonadaceae</taxon>
        <taxon>Billgrantia</taxon>
    </lineage>
</organism>
<reference evidence="2 3" key="1">
    <citation type="submission" date="2018-07" db="EMBL/GenBank/DDBJ databases">
        <title>Halomonas montanilacus sp. nov., isolated from Lake Pengyan on Tibetan Plateau.</title>
        <authorList>
            <person name="Lu H."/>
            <person name="Xing P."/>
            <person name="Wu Q."/>
        </authorList>
    </citation>
    <scope>NUCLEOTIDE SEQUENCE [LARGE SCALE GENOMIC DNA]</scope>
    <source>
        <strain evidence="2 3">PYC7W</strain>
    </source>
</reference>
<keyword evidence="2" id="KW-0808">Transferase</keyword>
<dbReference type="EC" id="2.3.1.202" evidence="2"/>
<evidence type="ECO:0000313" key="2">
    <source>
        <dbReference type="EMBL" id="RCV89539.1"/>
    </source>
</evidence>
<dbReference type="SUPFAM" id="SSF55729">
    <property type="entry name" value="Acyl-CoA N-acyltransferases (Nat)"/>
    <property type="match status" value="1"/>
</dbReference>
<dbReference type="Proteomes" id="UP000252405">
    <property type="component" value="Unassembled WGS sequence"/>
</dbReference>
<name>A0A368TXJ9_9GAMM</name>
<accession>A0A368TXJ9</accession>
<evidence type="ECO:0000313" key="3">
    <source>
        <dbReference type="Proteomes" id="UP000252405"/>
    </source>
</evidence>
<dbReference type="EMBL" id="QPII01000006">
    <property type="protein sequence ID" value="RCV89539.1"/>
    <property type="molecule type" value="Genomic_DNA"/>
</dbReference>
<dbReference type="InterPro" id="IPR020036">
    <property type="entry name" value="PseH"/>
</dbReference>
<dbReference type="AlphaFoldDB" id="A0A368TXJ9"/>
<dbReference type="OrthoDB" id="5358891at2"/>
<protein>
    <submittedName>
        <fullName evidence="2">UDP-4-amino-4, 6-dideoxy-N-acetyl-beta-L-altrosamine N-acetyltransferase</fullName>
        <ecNumber evidence="2">2.3.1.202</ecNumber>
    </submittedName>
</protein>
<proteinExistence type="predicted"/>
<evidence type="ECO:0000259" key="1">
    <source>
        <dbReference type="PROSITE" id="PS51186"/>
    </source>
</evidence>
<keyword evidence="3" id="KW-1185">Reference proteome</keyword>
<comment type="caution">
    <text evidence="2">The sequence shown here is derived from an EMBL/GenBank/DDBJ whole genome shotgun (WGS) entry which is preliminary data.</text>
</comment>
<dbReference type="Pfam" id="PF13302">
    <property type="entry name" value="Acetyltransf_3"/>
    <property type="match status" value="1"/>
</dbReference>
<dbReference type="PANTHER" id="PTHR43415:SF3">
    <property type="entry name" value="GNAT-FAMILY ACETYLTRANSFERASE"/>
    <property type="match status" value="1"/>
</dbReference>